<dbReference type="Proteomes" id="UP001227268">
    <property type="component" value="Unassembled WGS sequence"/>
</dbReference>
<name>A0ACC2UY01_9TREE</name>
<evidence type="ECO:0000313" key="2">
    <source>
        <dbReference type="Proteomes" id="UP001227268"/>
    </source>
</evidence>
<proteinExistence type="predicted"/>
<comment type="caution">
    <text evidence="1">The sequence shown here is derived from an EMBL/GenBank/DDBJ whole genome shotgun (WGS) entry which is preliminary data.</text>
</comment>
<gene>
    <name evidence="1" type="ORF">QFC21_007123</name>
</gene>
<organism evidence="1 2">
    <name type="scientific">Naganishia friedmannii</name>
    <dbReference type="NCBI Taxonomy" id="89922"/>
    <lineage>
        <taxon>Eukaryota</taxon>
        <taxon>Fungi</taxon>
        <taxon>Dikarya</taxon>
        <taxon>Basidiomycota</taxon>
        <taxon>Agaricomycotina</taxon>
        <taxon>Tremellomycetes</taxon>
        <taxon>Filobasidiales</taxon>
        <taxon>Filobasidiaceae</taxon>
        <taxon>Naganishia</taxon>
    </lineage>
</organism>
<sequence length="412" mass="45407">IPVAFIADYSSKRVWTLCVTVVWWSLMVVFQGFSKKYWQLICARLGMSFGQSATEAVSNVVPTSRMFESHFHRSREWVLPNQIAVSIISDLVPLQLIPFAESFLYVGVYIGEAVSSRISAVFKASNTSWRVALKAIGITGCVLAVVLRLAVKEPARKRELTFVKNHDSPSGRWTKIRSAAWQFRTTLVYLVSLRPFWIITLSASMRQLSGNVFGFYMPSFLQLQYPDQTTYLITTYGTIVGQDDPDRGLTILFGSMSAAYLTAELWLGPTAALVVRLIPSHLKTTGFAIYGLVNLLVYSSGPEIVGIAQVKAGISSVTGSTEYIRVTMIILAVIIPTGYCLSSVGFLWARSCTVADISWIDHQMDRGASLTGPVIEEELPLSKRRKTAFALGLAFLCALVIGLLVTSFVLGV</sequence>
<feature type="non-terminal residue" evidence="1">
    <location>
        <position position="1"/>
    </location>
</feature>
<keyword evidence="2" id="KW-1185">Reference proteome</keyword>
<accession>A0ACC2UY01</accession>
<evidence type="ECO:0000313" key="1">
    <source>
        <dbReference type="EMBL" id="KAJ9091728.1"/>
    </source>
</evidence>
<protein>
    <submittedName>
        <fullName evidence="1">Uncharacterized protein</fullName>
    </submittedName>
</protein>
<reference evidence="1" key="1">
    <citation type="submission" date="2023-04" db="EMBL/GenBank/DDBJ databases">
        <title>Draft Genome sequencing of Naganishia species isolated from polar environments using Oxford Nanopore Technology.</title>
        <authorList>
            <person name="Leo P."/>
            <person name="Venkateswaran K."/>
        </authorList>
    </citation>
    <scope>NUCLEOTIDE SEQUENCE</scope>
    <source>
        <strain evidence="1">MNA-CCFEE 5423</strain>
    </source>
</reference>
<dbReference type="EMBL" id="JASBWT010000047">
    <property type="protein sequence ID" value="KAJ9091728.1"/>
    <property type="molecule type" value="Genomic_DNA"/>
</dbReference>